<evidence type="ECO:0000313" key="2">
    <source>
        <dbReference type="Proteomes" id="UP000765160"/>
    </source>
</evidence>
<evidence type="ECO:0000313" key="1">
    <source>
        <dbReference type="EMBL" id="NKE44384.1"/>
    </source>
</evidence>
<reference evidence="1 2" key="1">
    <citation type="submission" date="2020-03" db="EMBL/GenBank/DDBJ databases">
        <title>Roseomonas selenitidurans sp. nov. isolated from soil.</title>
        <authorList>
            <person name="Liu H."/>
        </authorList>
    </citation>
    <scope>NUCLEOTIDE SEQUENCE [LARGE SCALE GENOMIC DNA]</scope>
    <source>
        <strain evidence="1 2">JCM 15073</strain>
    </source>
</reference>
<dbReference type="RefSeq" id="WP_168048328.1">
    <property type="nucleotide sequence ID" value="NZ_JAATJR010000002.1"/>
</dbReference>
<evidence type="ECO:0008006" key="3">
    <source>
        <dbReference type="Google" id="ProtNLM"/>
    </source>
</evidence>
<protein>
    <recommendedName>
        <fullName evidence="3">Lipoprotein</fullName>
    </recommendedName>
</protein>
<sequence length="68" mass="7530">MRIFGAMLLGAGLLAGCSTPQQRMADCEAQGISRDTCYLSEQNRRNALLGAAERQALENAQRQSHHRR</sequence>
<accession>A0ABX1EUR7</accession>
<keyword evidence="2" id="KW-1185">Reference proteome</keyword>
<dbReference type="PROSITE" id="PS51257">
    <property type="entry name" value="PROKAR_LIPOPROTEIN"/>
    <property type="match status" value="1"/>
</dbReference>
<comment type="caution">
    <text evidence="1">The sequence shown here is derived from an EMBL/GenBank/DDBJ whole genome shotgun (WGS) entry which is preliminary data.</text>
</comment>
<proteinExistence type="predicted"/>
<dbReference type="Proteomes" id="UP000765160">
    <property type="component" value="Unassembled WGS sequence"/>
</dbReference>
<name>A0ABX1EUR7_9PROT</name>
<gene>
    <name evidence="1" type="ORF">HB662_06315</name>
</gene>
<dbReference type="EMBL" id="JAAVTX010000002">
    <property type="protein sequence ID" value="NKE44384.1"/>
    <property type="molecule type" value="Genomic_DNA"/>
</dbReference>
<organism evidence="1 2">
    <name type="scientific">Falsiroseomonas frigidaquae</name>
    <dbReference type="NCBI Taxonomy" id="487318"/>
    <lineage>
        <taxon>Bacteria</taxon>
        <taxon>Pseudomonadati</taxon>
        <taxon>Pseudomonadota</taxon>
        <taxon>Alphaproteobacteria</taxon>
        <taxon>Acetobacterales</taxon>
        <taxon>Roseomonadaceae</taxon>
        <taxon>Falsiroseomonas</taxon>
    </lineage>
</organism>